<gene>
    <name evidence="10" type="primary">LOC105368692</name>
</gene>
<evidence type="ECO:0000313" key="9">
    <source>
        <dbReference type="Proteomes" id="UP000695007"/>
    </source>
</evidence>
<dbReference type="GO" id="GO:0032259">
    <property type="term" value="P:methylation"/>
    <property type="evidence" value="ECO:0007669"/>
    <property type="project" value="UniProtKB-KW"/>
</dbReference>
<evidence type="ECO:0000259" key="8">
    <source>
        <dbReference type="PROSITE" id="PS51614"/>
    </source>
</evidence>
<dbReference type="AlphaFoldDB" id="A0AAJ7E338"/>
<evidence type="ECO:0000256" key="6">
    <source>
        <dbReference type="ARBA" id="ARBA00049477"/>
    </source>
</evidence>
<comment type="catalytic activity">
    <reaction evidence="6">
        <text>a 5'-end (N(7)-methyl 5'-triphosphoguanosine)-(2'-O-methyl-ribonucleoside)-(ribonucleotide) in mRNA + S-adenosyl-L-methionine = a 5'-end (N(7)-methyl 5'-triphosphoguanosine)-(2'-O-methyl-ribonucleoside)-(2'-O-methyl-ribonucleotide) in mRNA + S-adenosyl-L-homocysteine + H(+)</text>
        <dbReference type="Rhea" id="RHEA:67024"/>
        <dbReference type="Rhea" id="RHEA-COMP:17169"/>
        <dbReference type="Rhea" id="RHEA-COMP:17170"/>
        <dbReference type="ChEBI" id="CHEBI:15378"/>
        <dbReference type="ChEBI" id="CHEBI:57856"/>
        <dbReference type="ChEBI" id="CHEBI:59789"/>
        <dbReference type="ChEBI" id="CHEBI:167612"/>
        <dbReference type="ChEBI" id="CHEBI:167614"/>
        <dbReference type="EC" id="2.1.1.296"/>
    </reaction>
</comment>
<dbReference type="EC" id="2.1.1.296" evidence="1"/>
<dbReference type="SUPFAM" id="SSF53335">
    <property type="entry name" value="S-adenosyl-L-methionine-dependent methyltransferases"/>
    <property type="match status" value="1"/>
</dbReference>
<dbReference type="GO" id="GO:0005634">
    <property type="term" value="C:nucleus"/>
    <property type="evidence" value="ECO:0007669"/>
    <property type="project" value="TreeGrafter"/>
</dbReference>
<evidence type="ECO:0000313" key="10">
    <source>
        <dbReference type="RefSeq" id="XP_011506063.1"/>
    </source>
</evidence>
<evidence type="ECO:0000256" key="1">
    <source>
        <dbReference type="ARBA" id="ARBA00012770"/>
    </source>
</evidence>
<dbReference type="InterPro" id="IPR025807">
    <property type="entry name" value="Adrift-typ_MeTrfase"/>
</dbReference>
<dbReference type="GO" id="GO:0004483">
    <property type="term" value="F:methyltransferase cap1 activity"/>
    <property type="evidence" value="ECO:0007669"/>
    <property type="project" value="UniProtKB-ARBA"/>
</dbReference>
<feature type="domain" description="Adrift-type SAM-dependent 2'-O-MTase" evidence="8">
    <location>
        <begin position="99"/>
        <end position="314"/>
    </location>
</feature>
<dbReference type="Proteomes" id="UP000695007">
    <property type="component" value="Unplaced"/>
</dbReference>
<feature type="active site" description="Proton acceptor" evidence="7">
    <location>
        <position position="267"/>
    </location>
</feature>
<evidence type="ECO:0000256" key="7">
    <source>
        <dbReference type="PROSITE-ProRule" id="PRU00946"/>
    </source>
</evidence>
<dbReference type="PROSITE" id="PS51614">
    <property type="entry name" value="SAM_MT_ADRIFT"/>
    <property type="match status" value="1"/>
</dbReference>
<feature type="binding site" evidence="7">
    <location>
        <position position="227"/>
    </location>
    <ligand>
        <name>S-adenosyl-L-methionine</name>
        <dbReference type="ChEBI" id="CHEBI:59789"/>
    </ligand>
</feature>
<dbReference type="Gene3D" id="3.40.50.12760">
    <property type="match status" value="1"/>
</dbReference>
<dbReference type="InterPro" id="IPR050851">
    <property type="entry name" value="mRNA_Cap_2O-Ribose_MeTrfase"/>
</dbReference>
<keyword evidence="3 7" id="KW-0489">Methyltransferase</keyword>
<dbReference type="PANTHER" id="PTHR16121:SF2">
    <property type="entry name" value="CAP-SPECIFIC MRNA (NUCLEOSIDE-2'-O-)-METHYLTRANSFERASE 2"/>
    <property type="match status" value="1"/>
</dbReference>
<accession>A0AAJ7E338</accession>
<keyword evidence="5 7" id="KW-0949">S-adenosyl-L-methionine</keyword>
<dbReference type="GO" id="GO:0006370">
    <property type="term" value="P:7-methylguanosine mRNA capping"/>
    <property type="evidence" value="ECO:0007669"/>
    <property type="project" value="TreeGrafter"/>
</dbReference>
<dbReference type="GO" id="GO:0005737">
    <property type="term" value="C:cytoplasm"/>
    <property type="evidence" value="ECO:0007669"/>
    <property type="project" value="TreeGrafter"/>
</dbReference>
<evidence type="ECO:0000256" key="2">
    <source>
        <dbReference type="ARBA" id="ARBA00021134"/>
    </source>
</evidence>
<organism evidence="9 10">
    <name type="scientific">Ceratosolen solmsi marchali</name>
    <dbReference type="NCBI Taxonomy" id="326594"/>
    <lineage>
        <taxon>Eukaryota</taxon>
        <taxon>Metazoa</taxon>
        <taxon>Ecdysozoa</taxon>
        <taxon>Arthropoda</taxon>
        <taxon>Hexapoda</taxon>
        <taxon>Insecta</taxon>
        <taxon>Pterygota</taxon>
        <taxon>Neoptera</taxon>
        <taxon>Endopterygota</taxon>
        <taxon>Hymenoptera</taxon>
        <taxon>Apocrita</taxon>
        <taxon>Proctotrupomorpha</taxon>
        <taxon>Chalcidoidea</taxon>
        <taxon>Agaonidae</taxon>
        <taxon>Agaoninae</taxon>
        <taxon>Ceratosolen</taxon>
    </lineage>
</organism>
<keyword evidence="9" id="KW-1185">Reference proteome</keyword>
<keyword evidence="4 7" id="KW-0808">Transferase</keyword>
<dbReference type="KEGG" id="csol:105368692"/>
<dbReference type="RefSeq" id="XP_011506063.1">
    <property type="nucleotide sequence ID" value="XM_011507761.1"/>
</dbReference>
<name>A0AAJ7E338_9HYME</name>
<protein>
    <recommendedName>
        <fullName evidence="2">Cap-specific mRNA (nucleoside-2'-O-)-methyltransferase 2</fullName>
        <ecNumber evidence="1">2.1.1.296</ecNumber>
    </recommendedName>
</protein>
<reference evidence="10" key="1">
    <citation type="submission" date="2025-08" db="UniProtKB">
        <authorList>
            <consortium name="RefSeq"/>
        </authorList>
    </citation>
    <scope>IDENTIFICATION</scope>
</reference>
<dbReference type="InterPro" id="IPR002877">
    <property type="entry name" value="RNA_MeTrfase_FtsJ_dom"/>
</dbReference>
<evidence type="ECO:0000256" key="4">
    <source>
        <dbReference type="ARBA" id="ARBA00022679"/>
    </source>
</evidence>
<dbReference type="GeneID" id="105368692"/>
<proteinExistence type="predicted"/>
<dbReference type="Pfam" id="PF01728">
    <property type="entry name" value="FtsJ"/>
    <property type="match status" value="1"/>
</dbReference>
<dbReference type="PANTHER" id="PTHR16121">
    <property type="entry name" value="CAP-SPECIFIC MRNA (NUCLEOSIDE-2'-O-)-METHYLTRANSFERASE 1-RELATED"/>
    <property type="match status" value="1"/>
</dbReference>
<evidence type="ECO:0000256" key="5">
    <source>
        <dbReference type="ARBA" id="ARBA00022691"/>
    </source>
</evidence>
<dbReference type="InterPro" id="IPR029063">
    <property type="entry name" value="SAM-dependent_MTases_sf"/>
</dbReference>
<feature type="binding site" evidence="7">
    <location>
        <position position="159"/>
    </location>
    <ligand>
        <name>S-adenosyl-L-methionine</name>
        <dbReference type="ChEBI" id="CHEBI:59789"/>
    </ligand>
</feature>
<feature type="binding site" evidence="7">
    <location>
        <position position="140"/>
    </location>
    <ligand>
        <name>S-adenosyl-L-methionine</name>
        <dbReference type="ChEBI" id="CHEBI:59789"/>
    </ligand>
</feature>
<evidence type="ECO:0000256" key="3">
    <source>
        <dbReference type="ARBA" id="ARBA00022603"/>
    </source>
</evidence>
<sequence length="691" mass="80433">MNCQNHNEFQLNDLLTIVNKMFEKSFVINDDHKYTLPKPESMFVEQHWKIEELQKIKTDLNEIKSKLNNYCYSDWHVHTAKRNKAKNIQFYIQRHFHLEFVTQAWCKFHEIISKYPLIRSESILRNNNKFVSLHLCEAPGAFISCLNHWLKTNFPLVDWNWLAMTLNPYYEGNCNNEMISDDRFIVNTLENWFFGHDGTGNLMNIENLDALVEKIKHKGKVDLITADGSVNCVDDPGEQEKIVANLHFCEVVAAVHMLNVGGSFVLKIFTIFEHQSICLIYFLSCIFKKVHFYKPVTSKEGNSEVYVICLEFEGLEFVGPYLPILRTVFGKHSDTAIFKKNDIPVSFITQIISCAQLFKDHQCQVIEDNIASYNGSTDANDNAISKKIFELVVHKFVFAFPLQILPAQLQIVGNSKLRRIAYKCWESECQSDSFSERQKKQLLKPIDCLLNYTRCFINASKPLLQTFVFKSNQLQIKTCVTVGKPFKRINNSRFCTVQTVDIFNLLFEIAGMEQNVELYLPTKEDIMEYEIKIKKSFNDSYKIIHFRFNELYKNDEIITLIKETLTKLQKGDNLILLGFLLLTQFNVGIIYLLANTFHSVEFNTNEEVGYSVILKNFISEDLILQEIEQIHKIAKDVNKSNAIVFSIISITELYDSELYPIIVNLNKWISQYCLNFTDFVHKYKQCAFSQT</sequence>
<dbReference type="GO" id="GO:0120550">
    <property type="term" value="F:methyltransferase cap2 activity"/>
    <property type="evidence" value="ECO:0007669"/>
    <property type="project" value="UniProtKB-EC"/>
</dbReference>
<dbReference type="CTD" id="109861"/>